<protein>
    <submittedName>
        <fullName evidence="1">Uncharacterized protein</fullName>
    </submittedName>
</protein>
<reference evidence="2" key="1">
    <citation type="submission" date="2015-07" db="EMBL/GenBank/DDBJ databases">
        <title>Genome sequencing of Sunxiuqinia dokdonensis strain SK.</title>
        <authorList>
            <person name="Ahn S."/>
            <person name="Kim B.-C."/>
        </authorList>
    </citation>
    <scope>NUCLEOTIDE SEQUENCE [LARGE SCALE GENOMIC DNA]</scope>
    <source>
        <strain evidence="2">SK</strain>
    </source>
</reference>
<evidence type="ECO:0000313" key="1">
    <source>
        <dbReference type="EMBL" id="KOH45186.1"/>
    </source>
</evidence>
<dbReference type="STRING" id="1409788.NC99_20480"/>
<gene>
    <name evidence="1" type="ORF">NC99_20480</name>
</gene>
<name>A0A0L8V9R8_9BACT</name>
<proteinExistence type="predicted"/>
<dbReference type="AlphaFoldDB" id="A0A0L8V9R8"/>
<dbReference type="Proteomes" id="UP000036958">
    <property type="component" value="Unassembled WGS sequence"/>
</dbReference>
<keyword evidence="2" id="KW-1185">Reference proteome</keyword>
<dbReference type="OrthoDB" id="9803979at2"/>
<dbReference type="RefSeq" id="WP_053182771.1">
    <property type="nucleotide sequence ID" value="NZ_LGIA01000148.1"/>
</dbReference>
<accession>A0A0L8V9R8</accession>
<comment type="caution">
    <text evidence="1">The sequence shown here is derived from an EMBL/GenBank/DDBJ whole genome shotgun (WGS) entry which is preliminary data.</text>
</comment>
<evidence type="ECO:0000313" key="2">
    <source>
        <dbReference type="Proteomes" id="UP000036958"/>
    </source>
</evidence>
<sequence length="208" mass="24218">MDELKQIIAKPKNGSESLTDHGAKTNYTLLDFWRWSVSDILSNATRGRFAEFIVGTAIGLNPDNLRDEWDAFDLKTDDGVKIEVKSSAYIQSWSQKNFSTISFSIKPARYWDAETNMRHTEPIRPADVYVFCHLKHRDKKTIDPLKMEQWDFYVLSTYQLDNYTRSQTSITINSLRKLTSPKQYSELKDAIMRAFQEQKNYTIARANL</sequence>
<dbReference type="EMBL" id="LGIA01000148">
    <property type="protein sequence ID" value="KOH45186.1"/>
    <property type="molecule type" value="Genomic_DNA"/>
</dbReference>
<organism evidence="1 2">
    <name type="scientific">Sunxiuqinia dokdonensis</name>
    <dbReference type="NCBI Taxonomy" id="1409788"/>
    <lineage>
        <taxon>Bacteria</taxon>
        <taxon>Pseudomonadati</taxon>
        <taxon>Bacteroidota</taxon>
        <taxon>Bacteroidia</taxon>
        <taxon>Marinilabiliales</taxon>
        <taxon>Prolixibacteraceae</taxon>
        <taxon>Sunxiuqinia</taxon>
    </lineage>
</organism>